<proteinExistence type="predicted"/>
<protein>
    <submittedName>
        <fullName evidence="4">Kinase D-interacting substrate of 220 kDa-like isoform X1</fullName>
    </submittedName>
</protein>
<dbReference type="InterPro" id="IPR052771">
    <property type="entry name" value="Neurotrophin_sig_adaptor"/>
</dbReference>
<keyword evidence="3" id="KW-1185">Reference proteome</keyword>
<dbReference type="InterPro" id="IPR013761">
    <property type="entry name" value="SAM/pointed_sf"/>
</dbReference>
<name>A0ABM1EEM0_PRICU</name>
<feature type="compositionally biased region" description="Low complexity" evidence="1">
    <location>
        <begin position="534"/>
        <end position="543"/>
    </location>
</feature>
<dbReference type="Gene3D" id="1.10.150.50">
    <property type="entry name" value="Transcription Factor, Ets-1"/>
    <property type="match status" value="1"/>
</dbReference>
<dbReference type="SUPFAM" id="SSF47769">
    <property type="entry name" value="SAM/Pointed domain"/>
    <property type="match status" value="1"/>
</dbReference>
<dbReference type="PANTHER" id="PTHR24116:SF0">
    <property type="entry name" value="KINASE D-INTERACTING SUBSTRATE OF 220 KDA"/>
    <property type="match status" value="1"/>
</dbReference>
<feature type="compositionally biased region" description="Acidic residues" evidence="1">
    <location>
        <begin position="567"/>
        <end position="576"/>
    </location>
</feature>
<feature type="region of interest" description="Disordered" evidence="1">
    <location>
        <begin position="645"/>
        <end position="698"/>
    </location>
</feature>
<dbReference type="PANTHER" id="PTHR24116">
    <property type="entry name" value="KINASE D-INTERACTING SUBSTRATE OF 220 KDA"/>
    <property type="match status" value="1"/>
</dbReference>
<feature type="compositionally biased region" description="Low complexity" evidence="1">
    <location>
        <begin position="458"/>
        <end position="472"/>
    </location>
</feature>
<dbReference type="InterPro" id="IPR057092">
    <property type="entry name" value="SAM_KIDINS220"/>
</dbReference>
<feature type="region of interest" description="Disordered" evidence="1">
    <location>
        <begin position="406"/>
        <end position="425"/>
    </location>
</feature>
<sequence>MSSWDISKVVGNHDYFSDINPRNMRRLMNIVYITGRLLRAFSIEFQWLKLASWVYITEQWPYRISWVILYFEREEANLEDNLPLKVIYDRIKDDIPTMKEVEPLLEIDRNPRKFDVFLSSGSVSVKLTVADMRLFLLFAINLDPYLRKIIKENMQVQDNLKLELNHYGYPPMVFPGPDFTRVRKASSTQQPIVQSPVSFANTRGPHQPQMFSPVCGHPVTGYPPEVVMHSMTPQASYARSMEKLPFKLMPDKRLSSMTVEEVCEAFKNVEAVSQPNLQNYLSLIADNNVNGQVLLMCDLDELKKVMGMNFGDWEMFRLLVLTLREREYHAGDCADISIGSDTPVDAPPDSPHVKFYLTDRPQPHLMRPVPKYPTLTKPEQPGELNTIVELSRQQEDVPIVTVSSCHTIQDSDADDEDNDGMGLDTARSNMLRNDSMLRQVEHESNMLHTVLHNSCLTSSGASSDSEAVDAASQVTPDNGSRYSSDDEDDDDLHKPPHRHGDRSTPRDREMVVLSMPVAVDDDDDDGLEVLLGGAASSASSESGYPDRDSDDDDGGGRGRHAARDYQTEDDDDTSSLDEDDLLLHRRPLSRHDSLASHSVEMLHKLADKVKLFVAEHSPHHTGGATFTRSDSLMEDLDERLEMQESATQGRGAGAGTPASTPDTASTTRTATVTPDAGSLTPAVSPDSSSVPPVGSPLSYTTAPAGSPLSYTTAPAGSPLSYTAAPAGSPLSYTTAPAGSPLLYTTAPAGPADVRPPSANDPTCSAFVEVRRCGDAKVAPPVGRSMSYEMLKGGQRHLRCVDGSTDSLCATHEPALMCAQVDPVSGSFHSELVARQPADVAPDALQGSVV</sequence>
<feature type="region of interest" description="Disordered" evidence="1">
    <location>
        <begin position="534"/>
        <end position="576"/>
    </location>
</feature>
<evidence type="ECO:0000256" key="1">
    <source>
        <dbReference type="SAM" id="MobiDB-lite"/>
    </source>
</evidence>
<feature type="compositionally biased region" description="Low complexity" evidence="1">
    <location>
        <begin position="655"/>
        <end position="698"/>
    </location>
</feature>
<dbReference type="Proteomes" id="UP000695022">
    <property type="component" value="Unplaced"/>
</dbReference>
<reference evidence="4" key="1">
    <citation type="submission" date="2025-08" db="UniProtKB">
        <authorList>
            <consortium name="RefSeq"/>
        </authorList>
    </citation>
    <scope>IDENTIFICATION</scope>
</reference>
<accession>A0ABM1EEM0</accession>
<dbReference type="RefSeq" id="XP_014670641.1">
    <property type="nucleotide sequence ID" value="XM_014815155.1"/>
</dbReference>
<evidence type="ECO:0000313" key="4">
    <source>
        <dbReference type="RefSeq" id="XP_014670641.1"/>
    </source>
</evidence>
<dbReference type="Pfam" id="PF23307">
    <property type="entry name" value="SAM_KIDINS220"/>
    <property type="match status" value="1"/>
</dbReference>
<feature type="compositionally biased region" description="Basic and acidic residues" evidence="1">
    <location>
        <begin position="501"/>
        <end position="510"/>
    </location>
</feature>
<gene>
    <name evidence="4" type="primary">LOC106811511</name>
</gene>
<organism evidence="3 4">
    <name type="scientific">Priapulus caudatus</name>
    <name type="common">Priapulid worm</name>
    <dbReference type="NCBI Taxonomy" id="37621"/>
    <lineage>
        <taxon>Eukaryota</taxon>
        <taxon>Metazoa</taxon>
        <taxon>Ecdysozoa</taxon>
        <taxon>Scalidophora</taxon>
        <taxon>Priapulida</taxon>
        <taxon>Priapulimorpha</taxon>
        <taxon>Priapulimorphida</taxon>
        <taxon>Priapulidae</taxon>
        <taxon>Priapulus</taxon>
    </lineage>
</organism>
<feature type="compositionally biased region" description="Polar residues" evidence="1">
    <location>
        <begin position="473"/>
        <end position="482"/>
    </location>
</feature>
<feature type="region of interest" description="Disordered" evidence="1">
    <location>
        <begin position="458"/>
        <end position="510"/>
    </location>
</feature>
<feature type="domain" description="Kinase D-interacting substrate of 220 kDa-like SAM" evidence="2">
    <location>
        <begin position="252"/>
        <end position="329"/>
    </location>
</feature>
<dbReference type="GeneID" id="106811511"/>
<evidence type="ECO:0000313" key="3">
    <source>
        <dbReference type="Proteomes" id="UP000695022"/>
    </source>
</evidence>
<evidence type="ECO:0000259" key="2">
    <source>
        <dbReference type="Pfam" id="PF23307"/>
    </source>
</evidence>